<dbReference type="Proteomes" id="UP001153076">
    <property type="component" value="Unassembled WGS sequence"/>
</dbReference>
<organism evidence="3 4">
    <name type="scientific">Carnegiea gigantea</name>
    <dbReference type="NCBI Taxonomy" id="171969"/>
    <lineage>
        <taxon>Eukaryota</taxon>
        <taxon>Viridiplantae</taxon>
        <taxon>Streptophyta</taxon>
        <taxon>Embryophyta</taxon>
        <taxon>Tracheophyta</taxon>
        <taxon>Spermatophyta</taxon>
        <taxon>Magnoliopsida</taxon>
        <taxon>eudicotyledons</taxon>
        <taxon>Gunneridae</taxon>
        <taxon>Pentapetalae</taxon>
        <taxon>Caryophyllales</taxon>
        <taxon>Cactineae</taxon>
        <taxon>Cactaceae</taxon>
        <taxon>Cactoideae</taxon>
        <taxon>Echinocereeae</taxon>
        <taxon>Carnegiea</taxon>
    </lineage>
</organism>
<gene>
    <name evidence="3" type="ORF">Cgig2_023741</name>
</gene>
<keyword evidence="4" id="KW-1185">Reference proteome</keyword>
<feature type="coiled-coil region" evidence="1">
    <location>
        <begin position="193"/>
        <end position="241"/>
    </location>
</feature>
<reference evidence="3" key="1">
    <citation type="submission" date="2022-04" db="EMBL/GenBank/DDBJ databases">
        <title>Carnegiea gigantea Genome sequencing and assembly v2.</title>
        <authorList>
            <person name="Copetti D."/>
            <person name="Sanderson M.J."/>
            <person name="Burquez A."/>
            <person name="Wojciechowski M.F."/>
        </authorList>
    </citation>
    <scope>NUCLEOTIDE SEQUENCE</scope>
    <source>
        <strain evidence="3">SGP5-SGP5p</strain>
        <tissue evidence="3">Aerial part</tissue>
    </source>
</reference>
<protein>
    <submittedName>
        <fullName evidence="3">Uncharacterized protein</fullName>
    </submittedName>
</protein>
<proteinExistence type="predicted"/>
<name>A0A9Q1JVS4_9CARY</name>
<dbReference type="AlphaFoldDB" id="A0A9Q1JVS4"/>
<keyword evidence="1" id="KW-0175">Coiled coil</keyword>
<evidence type="ECO:0000256" key="1">
    <source>
        <dbReference type="SAM" id="Coils"/>
    </source>
</evidence>
<evidence type="ECO:0000313" key="3">
    <source>
        <dbReference type="EMBL" id="KAJ8431932.1"/>
    </source>
</evidence>
<evidence type="ECO:0000256" key="2">
    <source>
        <dbReference type="SAM" id="MobiDB-lite"/>
    </source>
</evidence>
<feature type="region of interest" description="Disordered" evidence="2">
    <location>
        <begin position="25"/>
        <end position="57"/>
    </location>
</feature>
<sequence>MPKFSGFSRAKTFDLNGALELISFGRGTYSGGNSKRKKYNSSDQNIQRDEDPSGSRLKLKSVVVPANALDKVRLTREPSPSTSYRRKLKSIVVCTPNEQGMSNVQGSKLNYEKPASRRCKKYHGSPRLRSQPTKCMGESGGINFMKKMAYIPLPSRSHCFPSIEHLSSISKLNETSHQLDIESTRFNALKARLGQVDSRCEELLKELQSLDNQKKDLSCQVASSEDLLQEAERVVIDLKGQIHTLNAIEVIDPTTKASLQKIEAYVKESFEDLKTFQWTP</sequence>
<accession>A0A9Q1JVS4</accession>
<evidence type="ECO:0000313" key="4">
    <source>
        <dbReference type="Proteomes" id="UP001153076"/>
    </source>
</evidence>
<comment type="caution">
    <text evidence="3">The sequence shown here is derived from an EMBL/GenBank/DDBJ whole genome shotgun (WGS) entry which is preliminary data.</text>
</comment>
<dbReference type="EMBL" id="JAKOGI010000653">
    <property type="protein sequence ID" value="KAJ8431932.1"/>
    <property type="molecule type" value="Genomic_DNA"/>
</dbReference>